<keyword evidence="3 4" id="KW-0732">Signal</keyword>
<sequence>MKKIISLLTFMLLIGTVLAGCSGDDSASGDGGSDDKLVLKLGHIQSENDLWHDGALKFKEEVEKLSDGSIEVEIHPNSTLGGDRDMAEGMQIGTVDFALIAGVLGNFEKSIQLLELPYLFNSQEEYDKVVHGEVGQEIADKVLDASDIRILNWWDRGPRHVTSNKPINSLEDIQGLKIRLPEIKAMEVTWSEMGAAPTTMAWNEVYTGLEQNVIEAQENPIPFIYGGRIHEVQDYLALTAHKYEYVTLAMSDMTWSKLNDEQKEIIQKAADTATEYENGLVAEQTDEILEKMKSEGLQVTEPDTTEFAEAARKAHKDFAETVDIDLYNKIIQELE</sequence>
<dbReference type="RefSeq" id="WP_119548977.1">
    <property type="nucleotide sequence ID" value="NZ_QXIR01000035.1"/>
</dbReference>
<dbReference type="Gene3D" id="3.40.190.170">
    <property type="entry name" value="Bacterial extracellular solute-binding protein, family 7"/>
    <property type="match status" value="1"/>
</dbReference>
<keyword evidence="6" id="KW-1185">Reference proteome</keyword>
<dbReference type="Proteomes" id="UP000265801">
    <property type="component" value="Unassembled WGS sequence"/>
</dbReference>
<dbReference type="InterPro" id="IPR038404">
    <property type="entry name" value="TRAP_DctP_sf"/>
</dbReference>
<dbReference type="InterPro" id="IPR018389">
    <property type="entry name" value="DctP_fam"/>
</dbReference>
<feature type="signal peptide" evidence="4">
    <location>
        <begin position="1"/>
        <end position="19"/>
    </location>
</feature>
<dbReference type="InterPro" id="IPR004682">
    <property type="entry name" value="TRAP_DctP"/>
</dbReference>
<protein>
    <submittedName>
        <fullName evidence="5">TRAP transporter substrate-binding protein</fullName>
    </submittedName>
</protein>
<evidence type="ECO:0000256" key="4">
    <source>
        <dbReference type="SAM" id="SignalP"/>
    </source>
</evidence>
<dbReference type="PANTHER" id="PTHR33376:SF7">
    <property type="entry name" value="C4-DICARBOXYLATE-BINDING PROTEIN DCTB"/>
    <property type="match status" value="1"/>
</dbReference>
<dbReference type="GO" id="GO:0055085">
    <property type="term" value="P:transmembrane transport"/>
    <property type="evidence" value="ECO:0007669"/>
    <property type="project" value="InterPro"/>
</dbReference>
<dbReference type="PANTHER" id="PTHR33376">
    <property type="match status" value="1"/>
</dbReference>
<proteinExistence type="inferred from homology"/>
<evidence type="ECO:0000313" key="6">
    <source>
        <dbReference type="Proteomes" id="UP000265801"/>
    </source>
</evidence>
<organism evidence="5 6">
    <name type="scientific">Bacillus salacetis</name>
    <dbReference type="NCBI Taxonomy" id="2315464"/>
    <lineage>
        <taxon>Bacteria</taxon>
        <taxon>Bacillati</taxon>
        <taxon>Bacillota</taxon>
        <taxon>Bacilli</taxon>
        <taxon>Bacillales</taxon>
        <taxon>Bacillaceae</taxon>
        <taxon>Bacillus</taxon>
    </lineage>
</organism>
<name>A0A3A1QQ47_9BACI</name>
<comment type="similarity">
    <text evidence="1">Belongs to the bacterial solute-binding protein 7 family.</text>
</comment>
<reference evidence="5 6" key="1">
    <citation type="submission" date="2018-09" db="EMBL/GenBank/DDBJ databases">
        <title>Bacillus saliacetes sp. nov., isolated from Thai shrimp paste (Ka-pi).</title>
        <authorList>
            <person name="Daroonpunt R."/>
            <person name="Tanasupawat S."/>
            <person name="Yiamsombut S."/>
        </authorList>
    </citation>
    <scope>NUCLEOTIDE SEQUENCE [LARGE SCALE GENOMIC DNA]</scope>
    <source>
        <strain evidence="5 6">SKP7-4</strain>
    </source>
</reference>
<gene>
    <name evidence="5" type="ORF">D3H55_19500</name>
</gene>
<feature type="chain" id="PRO_5038368523" evidence="4">
    <location>
        <begin position="20"/>
        <end position="335"/>
    </location>
</feature>
<evidence type="ECO:0000313" key="5">
    <source>
        <dbReference type="EMBL" id="RIW29182.1"/>
    </source>
</evidence>
<dbReference type="PIRSF" id="PIRSF006470">
    <property type="entry name" value="DctB"/>
    <property type="match status" value="1"/>
</dbReference>
<dbReference type="AlphaFoldDB" id="A0A3A1QQ47"/>
<dbReference type="NCBIfam" id="TIGR00787">
    <property type="entry name" value="dctP"/>
    <property type="match status" value="1"/>
</dbReference>
<dbReference type="EMBL" id="QXIR01000035">
    <property type="protein sequence ID" value="RIW29182.1"/>
    <property type="molecule type" value="Genomic_DNA"/>
</dbReference>
<dbReference type="Pfam" id="PF03480">
    <property type="entry name" value="DctP"/>
    <property type="match status" value="1"/>
</dbReference>
<dbReference type="OrthoDB" id="9776801at2"/>
<evidence type="ECO:0000256" key="2">
    <source>
        <dbReference type="ARBA" id="ARBA00022448"/>
    </source>
</evidence>
<dbReference type="GO" id="GO:0030288">
    <property type="term" value="C:outer membrane-bounded periplasmic space"/>
    <property type="evidence" value="ECO:0007669"/>
    <property type="project" value="InterPro"/>
</dbReference>
<evidence type="ECO:0000256" key="3">
    <source>
        <dbReference type="ARBA" id="ARBA00022729"/>
    </source>
</evidence>
<accession>A0A3A1QQ47</accession>
<dbReference type="CDD" id="cd13603">
    <property type="entry name" value="PBP2_TRAP_Siap_TeaA_like"/>
    <property type="match status" value="1"/>
</dbReference>
<comment type="caution">
    <text evidence="5">The sequence shown here is derived from an EMBL/GenBank/DDBJ whole genome shotgun (WGS) entry which is preliminary data.</text>
</comment>
<dbReference type="PROSITE" id="PS51257">
    <property type="entry name" value="PROKAR_LIPOPROTEIN"/>
    <property type="match status" value="1"/>
</dbReference>
<evidence type="ECO:0000256" key="1">
    <source>
        <dbReference type="ARBA" id="ARBA00009023"/>
    </source>
</evidence>
<dbReference type="NCBIfam" id="NF037995">
    <property type="entry name" value="TRAP_S1"/>
    <property type="match status" value="1"/>
</dbReference>
<keyword evidence="2" id="KW-0813">Transport</keyword>